<comment type="caution">
    <text evidence="1">The sequence shown here is derived from an EMBL/GenBank/DDBJ whole genome shotgun (WGS) entry which is preliminary data.</text>
</comment>
<accession>A0ACB7WXS5</accession>
<organism evidence="1 2">
    <name type="scientific">Vaccinium darrowii</name>
    <dbReference type="NCBI Taxonomy" id="229202"/>
    <lineage>
        <taxon>Eukaryota</taxon>
        <taxon>Viridiplantae</taxon>
        <taxon>Streptophyta</taxon>
        <taxon>Embryophyta</taxon>
        <taxon>Tracheophyta</taxon>
        <taxon>Spermatophyta</taxon>
        <taxon>Magnoliopsida</taxon>
        <taxon>eudicotyledons</taxon>
        <taxon>Gunneridae</taxon>
        <taxon>Pentapetalae</taxon>
        <taxon>asterids</taxon>
        <taxon>Ericales</taxon>
        <taxon>Ericaceae</taxon>
        <taxon>Vaccinioideae</taxon>
        <taxon>Vaccinieae</taxon>
        <taxon>Vaccinium</taxon>
    </lineage>
</organism>
<dbReference type="EMBL" id="CM037152">
    <property type="protein sequence ID" value="KAH7833196.1"/>
    <property type="molecule type" value="Genomic_DNA"/>
</dbReference>
<reference evidence="1 2" key="1">
    <citation type="journal article" date="2021" name="Hortic Res">
        <title>High-quality reference genome and annotation aids understanding of berry development for evergreen blueberry (Vaccinium darrowii).</title>
        <authorList>
            <person name="Yu J."/>
            <person name="Hulse-Kemp A.M."/>
            <person name="Babiker E."/>
            <person name="Staton M."/>
        </authorList>
    </citation>
    <scope>NUCLEOTIDE SEQUENCE [LARGE SCALE GENOMIC DNA]</scope>
    <source>
        <strain evidence="2">cv. NJ 8807/NJ 8810</strain>
        <tissue evidence="1">Young leaf</tissue>
    </source>
</reference>
<evidence type="ECO:0000313" key="1">
    <source>
        <dbReference type="EMBL" id="KAH7833196.1"/>
    </source>
</evidence>
<evidence type="ECO:0000313" key="2">
    <source>
        <dbReference type="Proteomes" id="UP000828048"/>
    </source>
</evidence>
<proteinExistence type="predicted"/>
<name>A0ACB7WXS5_9ERIC</name>
<sequence length="312" mass="33798">MSEAGGHENFLWESQSWAISNSDHSGSGGKPPDLGSNTQTPTGKEVEAAQVVPGGKKRSGGGKKKGKGSGGGDGGGGGGEEGNEGKCGGGESDHEIHIWTERERRKKMRNMFSNLHTLLPQLPPKADKSTIVDEAVSYIKTLQQTLQKLQRKKLERLHGVTSINYDPSTVTPQKLAIESREAFVADQVSSSNLANVTPTNSNNSNSVLPFASRFPPIFQTWTSQNVILNICGEQAQINICSPKKPGLFAAICYVMEKHKIDVVSAHVSSDQNWTMFMIQAHARIGHDQLAESFPVEEIYKQAAGEIMLWVSS</sequence>
<dbReference type="Proteomes" id="UP000828048">
    <property type="component" value="Chromosome 2"/>
</dbReference>
<protein>
    <submittedName>
        <fullName evidence="1">Uncharacterized protein</fullName>
    </submittedName>
</protein>
<gene>
    <name evidence="1" type="ORF">Vadar_003976</name>
</gene>
<keyword evidence="2" id="KW-1185">Reference proteome</keyword>